<comment type="caution">
    <text evidence="2">The sequence shown here is derived from an EMBL/GenBank/DDBJ whole genome shotgun (WGS) entry which is preliminary data.</text>
</comment>
<dbReference type="InterPro" id="IPR025965">
    <property type="entry name" value="FlgD/Vpr_Ig-like"/>
</dbReference>
<organism evidence="2">
    <name type="scientific">candidate division WOR-3 bacterium</name>
    <dbReference type="NCBI Taxonomy" id="2052148"/>
    <lineage>
        <taxon>Bacteria</taxon>
        <taxon>Bacteria division WOR-3</taxon>
    </lineage>
</organism>
<gene>
    <name evidence="2" type="ORF">ENV60_03185</name>
</gene>
<reference evidence="2" key="1">
    <citation type="journal article" date="2020" name="mSystems">
        <title>Genome- and Community-Level Interaction Insights into Carbon Utilization and Element Cycling Functions of Hydrothermarchaeota in Hydrothermal Sediment.</title>
        <authorList>
            <person name="Zhou Z."/>
            <person name="Liu Y."/>
            <person name="Xu W."/>
            <person name="Pan J."/>
            <person name="Luo Z.H."/>
            <person name="Li M."/>
        </authorList>
    </citation>
    <scope>NUCLEOTIDE SEQUENCE [LARGE SCALE GENOMIC DNA]</scope>
    <source>
        <strain evidence="2">SpSt-774</strain>
    </source>
</reference>
<feature type="domain" description="FlgD/Vpr Ig-like" evidence="1">
    <location>
        <begin position="1402"/>
        <end position="1457"/>
    </location>
</feature>
<sequence>MFREKFVGLMLVLLASTVYAGYWSHKTIAAAGNVGLYSSIALDANGNFHISYYDTTKGDLMYAKGSGHSWTIETVDSSGNTGLWTSIAVDAAGNPHISYRDVYNYLKYAKKSGGSWDIDTVTTSAEQPSLALDANGKPHISFQNSFSRYLQYATQSPTGSWNIEIVDYSQNTGSNNSIAVDYFGNPHISYYDSANTALKYAGKIGNTWFVATVDTGTPGTNPGPGRYSSIALDASGHAHIIYYGGRYSSSTVMYARENYWSSWVIDTVDYGVYVTAYKQLTSIAIDANGIPHISYCAIPFRLKYAKKIGNSWVSEVVDSDSLTGFFNSIALDANGNPHISYYTYSTGDLRYATTAIDLCYPNGGDLWAVGESQTILWDGIGPIDIYLSSDGGYSYSLIGNNISGGAYTITVPRLATDAGLIKIVRDDTLYSEDVSDSYFAIGDQVENFNFRQMIIDASGSASGYATSIAFDQSGNLHVSYHSSGGGLMYAKKLGNSWILERVDASGALWLSMALDANGNPHISYYDGVNSDLKYAKKTGATWTIETVDATGDVGWEPSLALDRSGNPHISYFESVPNFDLKYAKKTGASWTIERVDAGGAVGEYSSIALDANDNPHISYYDMTNGDLKYAKKTGSSWTIEKIDTVGDVGWYTCIALDSTNTPHISYLDNTNGWLKYAKKTGDSWTIGKIGTGYPPKIAFDANCNLHISYLDNSRNLKYATKIDHSWLIATLGGPLYGAISLTCDHNNHPYIAYISRDNRLLCATTAIDVLYPNGGEVWSAGESQTIRWDGAGEIDIYLSTDGGNSYSLIANNTSGGTYTIAVPNVITDAGLIKIVREDRPYAEDISDGYFRIQNQIEVRKVRKVRVDTPGDKGFYTSLALDANGNPHISSYDWTNGDLRYAKKNGNFWTIEVPDGSGVVGFYSSLELDANGNPHISYYDTTNHVLKYARKTSSSWTTETVDATPVVGWWTSLALDTDGNPHISYYDATSYDLKYAKKTGTSWTIERVDTTGNVGTFTSIAVDKLGNVHISYYDVTNGDLKYAKKTGTSWSIEKVDQSGDVGRYTSIVVDADCNPHISYSVWSYGDLGYAKKMGNTWTIERVDTYQDVGGYTSITLDANSNPYIAYFDWTNGNLKYARKSGPVWVIGTLDTAGIVGYYPSIAVDANSNIHISYLDGSYGDLVYLSTALNILSPKGGETWNVGANATMRWSGPRDVDVYISLQGGDDWQLWLKNIAGTAEGDSYYYTVKVPHFPTRFARMKLVYNNFDPNKPINYAISDSFFTIQSTITLLTFNAILNHEKGWVELSWQTEPGVPDILGYNIYRKLGDEEPKKINSKLITENSYLDTEMQGGFVTYQLGAINGWNKEYIVGEVSLTNIDKPLAILPSVLKEKGSVIFDVPRLTSASKETEIEIAIYDVLGKKIKTMVTGKFTPGYHTFSFDGKDEKGNSLTRGTYFIIMKTPKYTERTKFVKL</sequence>
<name>A0A7C4TGA3_UNCW3</name>
<proteinExistence type="predicted"/>
<dbReference type="Gene3D" id="2.60.40.10">
    <property type="entry name" value="Immunoglobulins"/>
    <property type="match status" value="1"/>
</dbReference>
<evidence type="ECO:0000259" key="1">
    <source>
        <dbReference type="Pfam" id="PF13860"/>
    </source>
</evidence>
<dbReference type="Gene3D" id="2.60.40.4070">
    <property type="match status" value="1"/>
</dbReference>
<dbReference type="Pfam" id="PF13860">
    <property type="entry name" value="FlgD_ig"/>
    <property type="match status" value="1"/>
</dbReference>
<dbReference type="Gene3D" id="2.120.10.70">
    <property type="entry name" value="Fucose-specific lectin"/>
    <property type="match status" value="4"/>
</dbReference>
<dbReference type="EMBL" id="DTGZ01000058">
    <property type="protein sequence ID" value="HGV97285.1"/>
    <property type="molecule type" value="Genomic_DNA"/>
</dbReference>
<evidence type="ECO:0000313" key="2">
    <source>
        <dbReference type="EMBL" id="HGV97285.1"/>
    </source>
</evidence>
<protein>
    <recommendedName>
        <fullName evidence="1">FlgD/Vpr Ig-like domain-containing protein</fullName>
    </recommendedName>
</protein>
<accession>A0A7C4TGA3</accession>
<dbReference type="SUPFAM" id="SSF89372">
    <property type="entry name" value="Fucose-specific lectin"/>
    <property type="match status" value="3"/>
</dbReference>
<dbReference type="InterPro" id="IPR013783">
    <property type="entry name" value="Ig-like_fold"/>
</dbReference>